<reference evidence="1 2" key="1">
    <citation type="journal article" date="2022" name="Microorganisms">
        <title>Genome Sequence and Characterization of a Xanthorhodopsin-Containing, Aerobic Anoxygenic Phototrophic Rhodobacter Species, Isolated from Mesophilic Conditions at Yellowstone National Park.</title>
        <authorList>
            <person name="Kyndt J.A."/>
            <person name="Robertson S."/>
            <person name="Shoffstall I.B."/>
            <person name="Ramaley R.F."/>
            <person name="Meyer T.E."/>
        </authorList>
    </citation>
    <scope>NUCLEOTIDE SEQUENCE [LARGE SCALE GENOMIC DNA]</scope>
    <source>
        <strain evidence="1 2">M37P</strain>
    </source>
</reference>
<gene>
    <name evidence="1" type="ORF">G8O29_07705</name>
</gene>
<dbReference type="Proteomes" id="UP001515660">
    <property type="component" value="Unassembled WGS sequence"/>
</dbReference>
<organism evidence="1 2">
    <name type="scientific">Rhodobacter calidifons</name>
    <dbReference type="NCBI Taxonomy" id="2715277"/>
    <lineage>
        <taxon>Bacteria</taxon>
        <taxon>Pseudomonadati</taxon>
        <taxon>Pseudomonadota</taxon>
        <taxon>Alphaproteobacteria</taxon>
        <taxon>Rhodobacterales</taxon>
        <taxon>Rhodobacter group</taxon>
        <taxon>Rhodobacter</taxon>
    </lineage>
</organism>
<sequence>MPRSKVAPGRNYGSRLSAQRARVALWAMMASAPCTSASNRIVIAGQHSPHPSLAPRIVQGIRDSADQLYVLLRPANLDECSGLLLSRTADLAIARKLPEEETFPGEYWTASLSGPTG</sequence>
<dbReference type="RefSeq" id="WP_166402659.1">
    <property type="nucleotide sequence ID" value="NZ_JAANHS010000004.1"/>
</dbReference>
<name>A0ABX0G6M6_9RHOB</name>
<accession>A0ABX0G6M6</accession>
<evidence type="ECO:0000313" key="1">
    <source>
        <dbReference type="EMBL" id="NHB76627.1"/>
    </source>
</evidence>
<comment type="caution">
    <text evidence="1">The sequence shown here is derived from an EMBL/GenBank/DDBJ whole genome shotgun (WGS) entry which is preliminary data.</text>
</comment>
<keyword evidence="2" id="KW-1185">Reference proteome</keyword>
<evidence type="ECO:0000313" key="2">
    <source>
        <dbReference type="Proteomes" id="UP001515660"/>
    </source>
</evidence>
<dbReference type="EMBL" id="JAANHS010000004">
    <property type="protein sequence ID" value="NHB76627.1"/>
    <property type="molecule type" value="Genomic_DNA"/>
</dbReference>
<proteinExistence type="predicted"/>
<protein>
    <submittedName>
        <fullName evidence="1">Uncharacterized protein</fullName>
    </submittedName>
</protein>